<feature type="transmembrane region" description="Helical" evidence="1">
    <location>
        <begin position="173"/>
        <end position="191"/>
    </location>
</feature>
<dbReference type="Pfam" id="PF04240">
    <property type="entry name" value="Caroten_synth"/>
    <property type="match status" value="1"/>
</dbReference>
<evidence type="ECO:0008006" key="4">
    <source>
        <dbReference type="Google" id="ProtNLM"/>
    </source>
</evidence>
<dbReference type="RefSeq" id="WP_338251571.1">
    <property type="nucleotide sequence ID" value="NZ_AP028907.1"/>
</dbReference>
<dbReference type="Proteomes" id="UP001341135">
    <property type="component" value="Chromosome"/>
</dbReference>
<name>A0ABM8ITP7_9CREN</name>
<protein>
    <recommendedName>
        <fullName evidence="4">Carotenoid biosynthesis protein</fullName>
    </recommendedName>
</protein>
<keyword evidence="1" id="KW-0472">Membrane</keyword>
<feature type="transmembrane region" description="Helical" evidence="1">
    <location>
        <begin position="128"/>
        <end position="146"/>
    </location>
</feature>
<feature type="transmembrane region" description="Helical" evidence="1">
    <location>
        <begin position="58"/>
        <end position="77"/>
    </location>
</feature>
<feature type="transmembrane region" description="Helical" evidence="1">
    <location>
        <begin position="198"/>
        <end position="216"/>
    </location>
</feature>
<feature type="transmembrane region" description="Helical" evidence="1">
    <location>
        <begin position="32"/>
        <end position="51"/>
    </location>
</feature>
<keyword evidence="1" id="KW-0812">Transmembrane</keyword>
<feature type="transmembrane region" description="Helical" evidence="1">
    <location>
        <begin position="97"/>
        <end position="121"/>
    </location>
</feature>
<proteinExistence type="predicted"/>
<reference evidence="2 3" key="1">
    <citation type="submission" date="2023-09" db="EMBL/GenBank/DDBJ databases">
        <title>Pyrofollis japonicus gen. nov. sp. nov., a novel member of the family Pyrodictiaceae isolated from the Iheya North hydrothermal field.</title>
        <authorList>
            <person name="Miyazaki U."/>
            <person name="Sanari M."/>
            <person name="Tame A."/>
            <person name="Kitajima M."/>
            <person name="Okamoto A."/>
            <person name="Sawayama S."/>
            <person name="Miyazaki J."/>
            <person name="Takai K."/>
            <person name="Nakagawa S."/>
        </authorList>
    </citation>
    <scope>NUCLEOTIDE SEQUENCE [LARGE SCALE GENOMIC DNA]</scope>
    <source>
        <strain evidence="2 3">AV2</strain>
    </source>
</reference>
<evidence type="ECO:0000256" key="1">
    <source>
        <dbReference type="SAM" id="Phobius"/>
    </source>
</evidence>
<feature type="transmembrane region" description="Helical" evidence="1">
    <location>
        <begin position="7"/>
        <end position="26"/>
    </location>
</feature>
<organism evidence="2 3">
    <name type="scientific">Pyrodictium abyssi</name>
    <dbReference type="NCBI Taxonomy" id="54256"/>
    <lineage>
        <taxon>Archaea</taxon>
        <taxon>Thermoproteota</taxon>
        <taxon>Thermoprotei</taxon>
        <taxon>Desulfurococcales</taxon>
        <taxon>Pyrodictiaceae</taxon>
        <taxon>Pyrodictium</taxon>
    </lineage>
</organism>
<keyword evidence="3" id="KW-1185">Reference proteome</keyword>
<accession>A0ABM8ITP7</accession>
<dbReference type="PANTHER" id="PTHR39419">
    <property type="entry name" value="SLL0814 PROTEIN"/>
    <property type="match status" value="1"/>
</dbReference>
<feature type="transmembrane region" description="Helical" evidence="1">
    <location>
        <begin position="222"/>
        <end position="243"/>
    </location>
</feature>
<dbReference type="EMBL" id="AP028907">
    <property type="protein sequence ID" value="BES80924.1"/>
    <property type="molecule type" value="Genomic_DNA"/>
</dbReference>
<keyword evidence="1" id="KW-1133">Transmembrane helix</keyword>
<dbReference type="GeneID" id="89288525"/>
<evidence type="ECO:0000313" key="3">
    <source>
        <dbReference type="Proteomes" id="UP001341135"/>
    </source>
</evidence>
<dbReference type="InterPro" id="IPR007354">
    <property type="entry name" value="CruF-like"/>
</dbReference>
<gene>
    <name evidence="2" type="ORF">PABY_04910</name>
</gene>
<dbReference type="PANTHER" id="PTHR39419:SF1">
    <property type="entry name" value="SLL0814 PROTEIN"/>
    <property type="match status" value="1"/>
</dbReference>
<evidence type="ECO:0000313" key="2">
    <source>
        <dbReference type="EMBL" id="BES80924.1"/>
    </source>
</evidence>
<sequence>MCGLLGCRAGSLLLLLYAGVSLLVVAGAGYRWLHVLGSIAYVALAVHSAAVAHGWRRFLVAASAGLAVVFAAEYAGVNYCVPFGCYSYSPAMRPMVAGVPVLVAAMWIALSYPVYLASWLLLRRPPGLLVVVLASAALLTLVDVAMDPALTGLGLWRWAQGGPSFYGVPLSNFLGWFLVGLVLYTIYGLLLGRPWPGCTWQPLAGYSVFTAQLSLINTEQGYVAPSVLAALLAVLYALLAVAVRR</sequence>